<sequence length="288" mass="32740">MSIITPETHQEDSDGTIWLHVEKTLYCLPRGMLQMHSEIFASIFPMPGQGGDQAEDPVILESILSKEFDYLARYLFVGPHIARWESPPPYENAMLISLLRLGDLYEMEKVRTFAKYHITSQTSISPAQKISLARMYTIPEWVEPAVKLLVHIGLLGITDEDTTYLGLVTYRILARAQAEIGRARLCLSLATPPAVCDEHCGRGFTCGTAWKEFWWTKVRRWLNHLHNPPHISNLCDHVDSIFPVIGMDWACQEKTITNLRGMTALRVEDEITEAAVKAVLDYNRSLEL</sequence>
<protein>
    <submittedName>
        <fullName evidence="1">Uncharacterized protein</fullName>
    </submittedName>
</protein>
<proteinExistence type="predicted"/>
<accession>A0ACB8UGR6</accession>
<dbReference type="Proteomes" id="UP001055072">
    <property type="component" value="Unassembled WGS sequence"/>
</dbReference>
<organism evidence="1 2">
    <name type="scientific">Irpex rosettiformis</name>
    <dbReference type="NCBI Taxonomy" id="378272"/>
    <lineage>
        <taxon>Eukaryota</taxon>
        <taxon>Fungi</taxon>
        <taxon>Dikarya</taxon>
        <taxon>Basidiomycota</taxon>
        <taxon>Agaricomycotina</taxon>
        <taxon>Agaricomycetes</taxon>
        <taxon>Polyporales</taxon>
        <taxon>Irpicaceae</taxon>
        <taxon>Irpex</taxon>
    </lineage>
</organism>
<name>A0ACB8UGR6_9APHY</name>
<reference evidence="1" key="1">
    <citation type="journal article" date="2021" name="Environ. Microbiol.">
        <title>Gene family expansions and transcriptome signatures uncover fungal adaptations to wood decay.</title>
        <authorList>
            <person name="Hage H."/>
            <person name="Miyauchi S."/>
            <person name="Viragh M."/>
            <person name="Drula E."/>
            <person name="Min B."/>
            <person name="Chaduli D."/>
            <person name="Navarro D."/>
            <person name="Favel A."/>
            <person name="Norest M."/>
            <person name="Lesage-Meessen L."/>
            <person name="Balint B."/>
            <person name="Merenyi Z."/>
            <person name="de Eugenio L."/>
            <person name="Morin E."/>
            <person name="Martinez A.T."/>
            <person name="Baldrian P."/>
            <person name="Stursova M."/>
            <person name="Martinez M.J."/>
            <person name="Novotny C."/>
            <person name="Magnuson J.K."/>
            <person name="Spatafora J.W."/>
            <person name="Maurice S."/>
            <person name="Pangilinan J."/>
            <person name="Andreopoulos W."/>
            <person name="LaButti K."/>
            <person name="Hundley H."/>
            <person name="Na H."/>
            <person name="Kuo A."/>
            <person name="Barry K."/>
            <person name="Lipzen A."/>
            <person name="Henrissat B."/>
            <person name="Riley R."/>
            <person name="Ahrendt S."/>
            <person name="Nagy L.G."/>
            <person name="Grigoriev I.V."/>
            <person name="Martin F."/>
            <person name="Rosso M.N."/>
        </authorList>
    </citation>
    <scope>NUCLEOTIDE SEQUENCE</scope>
    <source>
        <strain evidence="1">CBS 384.51</strain>
    </source>
</reference>
<evidence type="ECO:0000313" key="2">
    <source>
        <dbReference type="Proteomes" id="UP001055072"/>
    </source>
</evidence>
<gene>
    <name evidence="1" type="ORF">BDY19DRAFT_903165</name>
</gene>
<evidence type="ECO:0000313" key="1">
    <source>
        <dbReference type="EMBL" id="KAI0093419.1"/>
    </source>
</evidence>
<dbReference type="EMBL" id="MU274902">
    <property type="protein sequence ID" value="KAI0093419.1"/>
    <property type="molecule type" value="Genomic_DNA"/>
</dbReference>
<comment type="caution">
    <text evidence="1">The sequence shown here is derived from an EMBL/GenBank/DDBJ whole genome shotgun (WGS) entry which is preliminary data.</text>
</comment>
<keyword evidence="2" id="KW-1185">Reference proteome</keyword>